<proteinExistence type="predicted"/>
<protein>
    <submittedName>
        <fullName evidence="2">Putative membrane protein YccC</fullName>
    </submittedName>
</protein>
<organism evidence="2 3">
    <name type="scientific">Nocardiopsis sinuspersici</name>
    <dbReference type="NCBI Taxonomy" id="501010"/>
    <lineage>
        <taxon>Bacteria</taxon>
        <taxon>Bacillati</taxon>
        <taxon>Actinomycetota</taxon>
        <taxon>Actinomycetes</taxon>
        <taxon>Streptosporangiales</taxon>
        <taxon>Nocardiopsidaceae</taxon>
        <taxon>Nocardiopsis</taxon>
    </lineage>
</organism>
<gene>
    <name evidence="2" type="ORF">HNR06_000008</name>
</gene>
<feature type="transmembrane region" description="Helical" evidence="1">
    <location>
        <begin position="12"/>
        <end position="31"/>
    </location>
</feature>
<keyword evidence="1" id="KW-1133">Transmembrane helix</keyword>
<keyword evidence="1" id="KW-0472">Membrane</keyword>
<dbReference type="Proteomes" id="UP000584931">
    <property type="component" value="Unassembled WGS sequence"/>
</dbReference>
<name>A0A7Z0BIJ6_9ACTN</name>
<comment type="caution">
    <text evidence="2">The sequence shown here is derived from an EMBL/GenBank/DDBJ whole genome shotgun (WGS) entry which is preliminary data.</text>
</comment>
<dbReference type="AlphaFoldDB" id="A0A7Z0BIJ6"/>
<evidence type="ECO:0000313" key="3">
    <source>
        <dbReference type="Proteomes" id="UP000584931"/>
    </source>
</evidence>
<reference evidence="2 3" key="1">
    <citation type="submission" date="2020-07" db="EMBL/GenBank/DDBJ databases">
        <title>Sequencing the genomes of 1000 actinobacteria strains.</title>
        <authorList>
            <person name="Klenk H.-P."/>
        </authorList>
    </citation>
    <scope>NUCLEOTIDE SEQUENCE [LARGE SCALE GENOMIC DNA]</scope>
    <source>
        <strain evidence="2 3">DSM 45278</strain>
    </source>
</reference>
<evidence type="ECO:0000256" key="1">
    <source>
        <dbReference type="SAM" id="Phobius"/>
    </source>
</evidence>
<sequence>MILFASDNPAAAIVVFVLVVMTSKGGISSWLSHRKDSLQRLLLENENNLVDPARLHAHEGALLVRAQRAVTRILRSPLHERGVLNDRAQEEVVLNDVEWSIARQALSQSERRRRIEAIPVSGERSRQDAEHALVTLDKEQEETLRQVDTIVRMAEQVIEAERELVDRANALRLENLRVEDPWIHAASRVDSESLNSLSRARDTGQRIAELIASAKKSS</sequence>
<dbReference type="RefSeq" id="WP_179808765.1">
    <property type="nucleotide sequence ID" value="NZ_JACCHL010000001.1"/>
</dbReference>
<dbReference type="EMBL" id="JACCHL010000001">
    <property type="protein sequence ID" value="NYH50419.1"/>
    <property type="molecule type" value="Genomic_DNA"/>
</dbReference>
<evidence type="ECO:0000313" key="2">
    <source>
        <dbReference type="EMBL" id="NYH50419.1"/>
    </source>
</evidence>
<accession>A0A7Z0BIJ6</accession>
<keyword evidence="1" id="KW-0812">Transmembrane</keyword>